<organism evidence="2 3">
    <name type="scientific">Aquimarina spongiae</name>
    <dbReference type="NCBI Taxonomy" id="570521"/>
    <lineage>
        <taxon>Bacteria</taxon>
        <taxon>Pseudomonadati</taxon>
        <taxon>Bacteroidota</taxon>
        <taxon>Flavobacteriia</taxon>
        <taxon>Flavobacteriales</taxon>
        <taxon>Flavobacteriaceae</taxon>
        <taxon>Aquimarina</taxon>
    </lineage>
</organism>
<name>A0A1M6F3Q7_9FLAO</name>
<dbReference type="OrthoDB" id="1163825at2"/>
<dbReference type="Gene3D" id="3.30.70.100">
    <property type="match status" value="1"/>
</dbReference>
<dbReference type="STRING" id="570521.SAMN04488508_10476"/>
<sequence>MNKVNLVIVGTINPNEKEALSYYVEKVGELYQEVSAKNVGKYKVSKSLIGENTPSLVSVMEFNDMDSLQAVFEGAAYQELLPYREKAFSKLEAYIS</sequence>
<dbReference type="InterPro" id="IPR011008">
    <property type="entry name" value="Dimeric_a/b-barrel"/>
</dbReference>
<dbReference type="SUPFAM" id="SSF54909">
    <property type="entry name" value="Dimeric alpha+beta barrel"/>
    <property type="match status" value="1"/>
</dbReference>
<proteinExistence type="predicted"/>
<reference evidence="3" key="1">
    <citation type="submission" date="2016-11" db="EMBL/GenBank/DDBJ databases">
        <authorList>
            <person name="Varghese N."/>
            <person name="Submissions S."/>
        </authorList>
    </citation>
    <scope>NUCLEOTIDE SEQUENCE [LARGE SCALE GENOMIC DNA]</scope>
    <source>
        <strain evidence="3">DSM 22623</strain>
    </source>
</reference>
<keyword evidence="3" id="KW-1185">Reference proteome</keyword>
<accession>A0A1M6F3Q7</accession>
<dbReference type="InterPro" id="IPR010753">
    <property type="entry name" value="DUF1330"/>
</dbReference>
<evidence type="ECO:0000313" key="2">
    <source>
        <dbReference type="EMBL" id="SHI92305.1"/>
    </source>
</evidence>
<feature type="domain" description="DUF1330" evidence="1">
    <location>
        <begin position="9"/>
        <end position="88"/>
    </location>
</feature>
<dbReference type="RefSeq" id="WP_073315908.1">
    <property type="nucleotide sequence ID" value="NZ_FQYP01000004.1"/>
</dbReference>
<protein>
    <recommendedName>
        <fullName evidence="1">DUF1330 domain-containing protein</fullName>
    </recommendedName>
</protein>
<evidence type="ECO:0000259" key="1">
    <source>
        <dbReference type="Pfam" id="PF07045"/>
    </source>
</evidence>
<dbReference type="Proteomes" id="UP000184432">
    <property type="component" value="Unassembled WGS sequence"/>
</dbReference>
<dbReference type="Pfam" id="PF07045">
    <property type="entry name" value="DUF1330"/>
    <property type="match status" value="1"/>
</dbReference>
<dbReference type="AlphaFoldDB" id="A0A1M6F3Q7"/>
<gene>
    <name evidence="2" type="ORF">SAMN04488508_10476</name>
</gene>
<evidence type="ECO:0000313" key="3">
    <source>
        <dbReference type="Proteomes" id="UP000184432"/>
    </source>
</evidence>
<dbReference type="EMBL" id="FQYP01000004">
    <property type="protein sequence ID" value="SHI92305.1"/>
    <property type="molecule type" value="Genomic_DNA"/>
</dbReference>